<sequence length="275" mass="30614">MKMAKFKLWMVALTLIMGVSFTSCMNSDESESPYDGAGMFYVVNSYMGSYFEDPAGNKLHPTSASVLAMETNYGFKMSETKLAVIYYKFVKEETGTAKTSTSTTPQSYDIVLVSAAACDGPDLITTETQVEMEESVTENAPIVSLTPTVNTGYTYQELKPAFYDKKTLVLPIAWRMENSSEKLAQHKFNLVYVTSDTENSATDLVLYLRHDRGTDEKTDVGTYTQDGYNIEEAIAHFAGVTGKEPKNVIIKSKNSETDSKIPEKYTEVTVEYKTN</sequence>
<evidence type="ECO:0000313" key="2">
    <source>
        <dbReference type="EMBL" id="RGV53919.1"/>
    </source>
</evidence>
<dbReference type="EMBL" id="QRZF01000006">
    <property type="protein sequence ID" value="RGV53919.1"/>
    <property type="molecule type" value="Genomic_DNA"/>
</dbReference>
<protein>
    <recommendedName>
        <fullName evidence="4">NigD-like protein</fullName>
    </recommendedName>
</protein>
<evidence type="ECO:0000313" key="3">
    <source>
        <dbReference type="Proteomes" id="UP000283850"/>
    </source>
</evidence>
<reference evidence="2 3" key="1">
    <citation type="submission" date="2018-08" db="EMBL/GenBank/DDBJ databases">
        <title>A genome reference for cultivated species of the human gut microbiota.</title>
        <authorList>
            <person name="Zou Y."/>
            <person name="Xue W."/>
            <person name="Luo G."/>
        </authorList>
    </citation>
    <scope>NUCLEOTIDE SEQUENCE [LARGE SCALE GENOMIC DNA]</scope>
    <source>
        <strain evidence="2 3">AF14-32</strain>
    </source>
</reference>
<feature type="chain" id="PRO_5019104423" description="NigD-like protein" evidence="1">
    <location>
        <begin position="26"/>
        <end position="275"/>
    </location>
</feature>
<gene>
    <name evidence="2" type="ORF">DWW10_10345</name>
</gene>
<organism evidence="2 3">
    <name type="scientific">Bacteroides intestinalis</name>
    <dbReference type="NCBI Taxonomy" id="329854"/>
    <lineage>
        <taxon>Bacteria</taxon>
        <taxon>Pseudomonadati</taxon>
        <taxon>Bacteroidota</taxon>
        <taxon>Bacteroidia</taxon>
        <taxon>Bacteroidales</taxon>
        <taxon>Bacteroidaceae</taxon>
        <taxon>Bacteroides</taxon>
    </lineage>
</organism>
<evidence type="ECO:0000256" key="1">
    <source>
        <dbReference type="SAM" id="SignalP"/>
    </source>
</evidence>
<name>A0A412Y913_9BACE</name>
<accession>A0A412Y913</accession>
<feature type="signal peptide" evidence="1">
    <location>
        <begin position="1"/>
        <end position="25"/>
    </location>
</feature>
<dbReference type="AlphaFoldDB" id="A0A412Y913"/>
<keyword evidence="1" id="KW-0732">Signal</keyword>
<dbReference type="Proteomes" id="UP000283850">
    <property type="component" value="Unassembled WGS sequence"/>
</dbReference>
<dbReference type="PROSITE" id="PS51257">
    <property type="entry name" value="PROKAR_LIPOPROTEIN"/>
    <property type="match status" value="1"/>
</dbReference>
<proteinExistence type="predicted"/>
<dbReference type="Gene3D" id="2.60.40.3220">
    <property type="match status" value="1"/>
</dbReference>
<comment type="caution">
    <text evidence="2">The sequence shown here is derived from an EMBL/GenBank/DDBJ whole genome shotgun (WGS) entry which is preliminary data.</text>
</comment>
<evidence type="ECO:0008006" key="4">
    <source>
        <dbReference type="Google" id="ProtNLM"/>
    </source>
</evidence>